<dbReference type="EMBL" id="JARK01001398">
    <property type="protein sequence ID" value="EYC09098.1"/>
    <property type="molecule type" value="Genomic_DNA"/>
</dbReference>
<evidence type="ECO:0000313" key="2">
    <source>
        <dbReference type="EMBL" id="EYC09098.1"/>
    </source>
</evidence>
<gene>
    <name evidence="2" type="primary">Acey_s0062.g3352</name>
    <name evidence="2" type="ORF">Y032_0062g3352</name>
</gene>
<name>A0A016U3D7_9BILA</name>
<feature type="region of interest" description="Disordered" evidence="1">
    <location>
        <begin position="49"/>
        <end position="68"/>
    </location>
</feature>
<keyword evidence="3" id="KW-1185">Reference proteome</keyword>
<organism evidence="2 3">
    <name type="scientific">Ancylostoma ceylanicum</name>
    <dbReference type="NCBI Taxonomy" id="53326"/>
    <lineage>
        <taxon>Eukaryota</taxon>
        <taxon>Metazoa</taxon>
        <taxon>Ecdysozoa</taxon>
        <taxon>Nematoda</taxon>
        <taxon>Chromadorea</taxon>
        <taxon>Rhabditida</taxon>
        <taxon>Rhabditina</taxon>
        <taxon>Rhabditomorpha</taxon>
        <taxon>Strongyloidea</taxon>
        <taxon>Ancylostomatidae</taxon>
        <taxon>Ancylostomatinae</taxon>
        <taxon>Ancylostoma</taxon>
    </lineage>
</organism>
<reference evidence="3" key="1">
    <citation type="journal article" date="2015" name="Nat. Genet.">
        <title>The genome and transcriptome of the zoonotic hookworm Ancylostoma ceylanicum identify infection-specific gene families.</title>
        <authorList>
            <person name="Schwarz E.M."/>
            <person name="Hu Y."/>
            <person name="Antoshechkin I."/>
            <person name="Miller M.M."/>
            <person name="Sternberg P.W."/>
            <person name="Aroian R.V."/>
        </authorList>
    </citation>
    <scope>NUCLEOTIDE SEQUENCE</scope>
    <source>
        <strain evidence="3">HY135</strain>
    </source>
</reference>
<accession>A0A016U3D7</accession>
<proteinExistence type="predicted"/>
<dbReference type="Proteomes" id="UP000024635">
    <property type="component" value="Unassembled WGS sequence"/>
</dbReference>
<comment type="caution">
    <text evidence="2">The sequence shown here is derived from an EMBL/GenBank/DDBJ whole genome shotgun (WGS) entry which is preliminary data.</text>
</comment>
<evidence type="ECO:0000313" key="3">
    <source>
        <dbReference type="Proteomes" id="UP000024635"/>
    </source>
</evidence>
<sequence length="68" mass="7532">MTYNNGLSLSVTCVCEAKFPDWSVVVIAYRILLRPHAYLSPAIPDPRPSLPGEYPRPGMVGENSYAHL</sequence>
<protein>
    <submittedName>
        <fullName evidence="2">Uncharacterized protein</fullName>
    </submittedName>
</protein>
<dbReference type="AlphaFoldDB" id="A0A016U3D7"/>
<evidence type="ECO:0000256" key="1">
    <source>
        <dbReference type="SAM" id="MobiDB-lite"/>
    </source>
</evidence>